<dbReference type="KEGG" id="clec:106668567"/>
<name>A0A8I6RV74_CIMLE</name>
<dbReference type="OrthoDB" id="10625787at2759"/>
<sequence>MGLDSREQCTCYRDLQDLPHPSCCEETVMCNSANYVLKWQYRTLQLHNTGHLSNHLEWIPQINQYLATFPTGERLKIIDQDIAEEKPLQGVFLINPNNSRNIEENT</sequence>
<dbReference type="RefSeq" id="XP_014252946.1">
    <property type="nucleotide sequence ID" value="XM_014397460.2"/>
</dbReference>
<reference evidence="1" key="1">
    <citation type="submission" date="2022-01" db="UniProtKB">
        <authorList>
            <consortium name="EnsemblMetazoa"/>
        </authorList>
    </citation>
    <scope>IDENTIFICATION</scope>
</reference>
<dbReference type="GeneID" id="106668567"/>
<dbReference type="EnsemblMetazoa" id="XM_014397460.2">
    <property type="protein sequence ID" value="XP_014252946.1"/>
    <property type="gene ID" value="LOC106668567"/>
</dbReference>
<accession>A0A8I6RV74</accession>
<evidence type="ECO:0000313" key="2">
    <source>
        <dbReference type="Proteomes" id="UP000494040"/>
    </source>
</evidence>
<organism evidence="1 2">
    <name type="scientific">Cimex lectularius</name>
    <name type="common">Bed bug</name>
    <name type="synonym">Acanthia lectularia</name>
    <dbReference type="NCBI Taxonomy" id="79782"/>
    <lineage>
        <taxon>Eukaryota</taxon>
        <taxon>Metazoa</taxon>
        <taxon>Ecdysozoa</taxon>
        <taxon>Arthropoda</taxon>
        <taxon>Hexapoda</taxon>
        <taxon>Insecta</taxon>
        <taxon>Pterygota</taxon>
        <taxon>Neoptera</taxon>
        <taxon>Paraneoptera</taxon>
        <taxon>Hemiptera</taxon>
        <taxon>Heteroptera</taxon>
        <taxon>Panheteroptera</taxon>
        <taxon>Cimicomorpha</taxon>
        <taxon>Cimicidae</taxon>
        <taxon>Cimex</taxon>
    </lineage>
</organism>
<proteinExistence type="predicted"/>
<keyword evidence="2" id="KW-1185">Reference proteome</keyword>
<dbReference type="Proteomes" id="UP000494040">
    <property type="component" value="Unassembled WGS sequence"/>
</dbReference>
<evidence type="ECO:0000313" key="1">
    <source>
        <dbReference type="EnsemblMetazoa" id="XP_014252946.1"/>
    </source>
</evidence>
<dbReference type="AlphaFoldDB" id="A0A8I6RV74"/>
<protein>
    <submittedName>
        <fullName evidence="1">Uncharacterized protein</fullName>
    </submittedName>
</protein>